<name>A0A382T3M5_9ZZZZ</name>
<protein>
    <submittedName>
        <fullName evidence="1">Uncharacterized protein</fullName>
    </submittedName>
</protein>
<proteinExistence type="predicted"/>
<evidence type="ECO:0000313" key="1">
    <source>
        <dbReference type="EMBL" id="SVD15881.1"/>
    </source>
</evidence>
<gene>
    <name evidence="1" type="ORF">METZ01_LOCUS368735</name>
</gene>
<reference evidence="1" key="1">
    <citation type="submission" date="2018-05" db="EMBL/GenBank/DDBJ databases">
        <authorList>
            <person name="Lanie J.A."/>
            <person name="Ng W.-L."/>
            <person name="Kazmierczak K.M."/>
            <person name="Andrzejewski T.M."/>
            <person name="Davidsen T.M."/>
            <person name="Wayne K.J."/>
            <person name="Tettelin H."/>
            <person name="Glass J.I."/>
            <person name="Rusch D."/>
            <person name="Podicherti R."/>
            <person name="Tsui H.-C.T."/>
            <person name="Winkler M.E."/>
        </authorList>
    </citation>
    <scope>NUCLEOTIDE SEQUENCE</scope>
</reference>
<accession>A0A382T3M5</accession>
<dbReference type="AlphaFoldDB" id="A0A382T3M5"/>
<sequence>MKKLLKWGCLIFIIAIIISIVLSAIKAYGEIGTFLGTKEEIKKSIVEQSEKVPAITKRILKFVEPIQPIKEEKEILNFKSLSEKKVGLRSQNRAIQKILVITPEEHPSKDLMKNTAISIWEENLHYNEFTIFIYLEGMDTSASAYCVVEFNKQGITDFIVFD</sequence>
<organism evidence="1">
    <name type="scientific">marine metagenome</name>
    <dbReference type="NCBI Taxonomy" id="408172"/>
    <lineage>
        <taxon>unclassified sequences</taxon>
        <taxon>metagenomes</taxon>
        <taxon>ecological metagenomes</taxon>
    </lineage>
</organism>
<dbReference type="EMBL" id="UINC01133130">
    <property type="protein sequence ID" value="SVD15881.1"/>
    <property type="molecule type" value="Genomic_DNA"/>
</dbReference>